<dbReference type="PANTHER" id="PTHR45947">
    <property type="entry name" value="SULFOQUINOVOSYL TRANSFERASE SQD2"/>
    <property type="match status" value="1"/>
</dbReference>
<sequence>MTALAEIASAPDRAAPIRLLTFSSLYPNREQPGFGVFVENRLRQLCATGEVQATVVAPVPWFPLASPRFGRYGALARVPAREFRHGIEVLHPRFPALPKVGTALSPGLMAAALLPFLRGLIRQGRHFDLIDAHYFYPDGVAAVLLGRALGLPVTVTARGTDINHFPTLALPRRLIRRAAERADGLIAVAGPLRDRLRDLAPAAPDPLVLRNGVDLRQFSPSDRAAARRALGLSGPLLLSAGNLVAGKGHDRVIRALTDLPGVTLAIAGKGPEEDRLRRLAAELGLAERVRLLGALPHAAMPGAYNAADALVLASASEGCANVLLEAMACGTPVIASDVGGASELVITPAAGSLLPDRTPAAIAAAARALLAAPPPRAATRAHAERFGWEATTAGQLALFRRILAGRVPDRAEAGQKNSSSRQ</sequence>
<evidence type="ECO:0000313" key="4">
    <source>
        <dbReference type="Proteomes" id="UP001596456"/>
    </source>
</evidence>
<dbReference type="PANTHER" id="PTHR45947:SF3">
    <property type="entry name" value="SULFOQUINOVOSYL TRANSFERASE SQD2"/>
    <property type="match status" value="1"/>
</dbReference>
<proteinExistence type="predicted"/>
<feature type="domain" description="Glycosyl transferase family 1" evidence="1">
    <location>
        <begin position="233"/>
        <end position="383"/>
    </location>
</feature>
<feature type="domain" description="Glycosyltransferase subfamily 4-like N-terminal" evidence="2">
    <location>
        <begin position="95"/>
        <end position="216"/>
    </location>
</feature>
<evidence type="ECO:0000259" key="1">
    <source>
        <dbReference type="Pfam" id="PF00534"/>
    </source>
</evidence>
<dbReference type="SUPFAM" id="SSF53756">
    <property type="entry name" value="UDP-Glycosyltransferase/glycogen phosphorylase"/>
    <property type="match status" value="1"/>
</dbReference>
<dbReference type="InterPro" id="IPR001296">
    <property type="entry name" value="Glyco_trans_1"/>
</dbReference>
<gene>
    <name evidence="3" type="ORF">ACFQPS_19205</name>
</gene>
<dbReference type="Pfam" id="PF00534">
    <property type="entry name" value="Glycos_transf_1"/>
    <property type="match status" value="1"/>
</dbReference>
<dbReference type="EMBL" id="JBHTCM010000028">
    <property type="protein sequence ID" value="MFC7335304.1"/>
    <property type="molecule type" value="Genomic_DNA"/>
</dbReference>
<evidence type="ECO:0000313" key="3">
    <source>
        <dbReference type="EMBL" id="MFC7335304.1"/>
    </source>
</evidence>
<dbReference type="Proteomes" id="UP001596456">
    <property type="component" value="Unassembled WGS sequence"/>
</dbReference>
<protein>
    <submittedName>
        <fullName evidence="3">Glycosyltransferase</fullName>
        <ecNumber evidence="3">2.4.-.-</ecNumber>
    </submittedName>
</protein>
<evidence type="ECO:0000259" key="2">
    <source>
        <dbReference type="Pfam" id="PF13439"/>
    </source>
</evidence>
<dbReference type="RefSeq" id="WP_377360840.1">
    <property type="nucleotide sequence ID" value="NZ_JBHTCM010000028.1"/>
</dbReference>
<keyword evidence="4" id="KW-1185">Reference proteome</keyword>
<dbReference type="EC" id="2.4.-.-" evidence="3"/>
<comment type="caution">
    <text evidence="3">The sequence shown here is derived from an EMBL/GenBank/DDBJ whole genome shotgun (WGS) entry which is preliminary data.</text>
</comment>
<name>A0ABW2L0R5_9PROT</name>
<dbReference type="Pfam" id="PF13439">
    <property type="entry name" value="Glyco_transf_4"/>
    <property type="match status" value="1"/>
</dbReference>
<dbReference type="Gene3D" id="3.40.50.2000">
    <property type="entry name" value="Glycogen Phosphorylase B"/>
    <property type="match status" value="2"/>
</dbReference>
<keyword evidence="3" id="KW-0808">Transferase</keyword>
<reference evidence="4" key="1">
    <citation type="journal article" date="2019" name="Int. J. Syst. Evol. Microbiol.">
        <title>The Global Catalogue of Microorganisms (GCM) 10K type strain sequencing project: providing services to taxonomists for standard genome sequencing and annotation.</title>
        <authorList>
            <consortium name="The Broad Institute Genomics Platform"/>
            <consortium name="The Broad Institute Genome Sequencing Center for Infectious Disease"/>
            <person name="Wu L."/>
            <person name="Ma J."/>
        </authorList>
    </citation>
    <scope>NUCLEOTIDE SEQUENCE [LARGE SCALE GENOMIC DNA]</scope>
    <source>
        <strain evidence="4">CGMCC 1.16275</strain>
    </source>
</reference>
<dbReference type="GO" id="GO:0016757">
    <property type="term" value="F:glycosyltransferase activity"/>
    <property type="evidence" value="ECO:0007669"/>
    <property type="project" value="UniProtKB-KW"/>
</dbReference>
<accession>A0ABW2L0R5</accession>
<dbReference type="InterPro" id="IPR028098">
    <property type="entry name" value="Glyco_trans_4-like_N"/>
</dbReference>
<keyword evidence="3" id="KW-0328">Glycosyltransferase</keyword>
<organism evidence="3 4">
    <name type="scientific">Rhodocista pekingensis</name>
    <dbReference type="NCBI Taxonomy" id="201185"/>
    <lineage>
        <taxon>Bacteria</taxon>
        <taxon>Pseudomonadati</taxon>
        <taxon>Pseudomonadota</taxon>
        <taxon>Alphaproteobacteria</taxon>
        <taxon>Rhodospirillales</taxon>
        <taxon>Azospirillaceae</taxon>
        <taxon>Rhodocista</taxon>
    </lineage>
</organism>
<dbReference type="InterPro" id="IPR050194">
    <property type="entry name" value="Glycosyltransferase_grp1"/>
</dbReference>